<keyword evidence="2" id="KW-0963">Cytoplasm</keyword>
<keyword evidence="6" id="KW-1185">Reference proteome</keyword>
<dbReference type="CDD" id="cd02140">
    <property type="entry name" value="Frm2-like"/>
    <property type="match status" value="1"/>
</dbReference>
<evidence type="ECO:0000256" key="1">
    <source>
        <dbReference type="ARBA" id="ARBA00004496"/>
    </source>
</evidence>
<evidence type="ECO:0000313" key="5">
    <source>
        <dbReference type="EMBL" id="PCS07263.1"/>
    </source>
</evidence>
<evidence type="ECO:0000256" key="2">
    <source>
        <dbReference type="ARBA" id="ARBA00022490"/>
    </source>
</evidence>
<evidence type="ECO:0000313" key="6">
    <source>
        <dbReference type="Proteomes" id="UP000242246"/>
    </source>
</evidence>
<dbReference type="GO" id="GO:0016491">
    <property type="term" value="F:oxidoreductase activity"/>
    <property type="evidence" value="ECO:0007669"/>
    <property type="project" value="UniProtKB-KW"/>
</dbReference>
<dbReference type="InterPro" id="IPR029479">
    <property type="entry name" value="Nitroreductase"/>
</dbReference>
<comment type="caution">
    <text evidence="5">The sequence shown here is derived from an EMBL/GenBank/DDBJ whole genome shotgun (WGS) entry which is preliminary data.</text>
</comment>
<feature type="domain" description="Nitroreductase" evidence="4">
    <location>
        <begin position="12"/>
        <end position="183"/>
    </location>
</feature>
<name>A0A2A5S1E3_9LACT</name>
<reference evidence="5 6" key="1">
    <citation type="submission" date="2014-12" db="EMBL/GenBank/DDBJ databases">
        <title>Draft genome sequences of 10 type strains of Lactococcus.</title>
        <authorList>
            <person name="Sun Z."/>
            <person name="Zhong Z."/>
            <person name="Liu W."/>
            <person name="Zhang W."/>
            <person name="Zhang H."/>
        </authorList>
    </citation>
    <scope>NUCLEOTIDE SEQUENCE [LARGE SCALE GENOMIC DNA]</scope>
    <source>
        <strain evidence="5 6">DSM 20686</strain>
    </source>
</reference>
<dbReference type="SUPFAM" id="SSF55469">
    <property type="entry name" value="FMN-dependent nitroreductase-like"/>
    <property type="match status" value="1"/>
</dbReference>
<evidence type="ECO:0000256" key="3">
    <source>
        <dbReference type="ARBA" id="ARBA00023002"/>
    </source>
</evidence>
<organism evidence="5 6">
    <name type="scientific">Pseudolactococcus plantarum</name>
    <dbReference type="NCBI Taxonomy" id="1365"/>
    <lineage>
        <taxon>Bacteria</taxon>
        <taxon>Bacillati</taxon>
        <taxon>Bacillota</taxon>
        <taxon>Bacilli</taxon>
        <taxon>Lactobacillales</taxon>
        <taxon>Streptococcaceae</taxon>
        <taxon>Pseudolactococcus</taxon>
    </lineage>
</organism>
<dbReference type="GO" id="GO:0005737">
    <property type="term" value="C:cytoplasm"/>
    <property type="evidence" value="ECO:0007669"/>
    <property type="project" value="UniProtKB-SubCell"/>
</dbReference>
<evidence type="ECO:0000259" key="4">
    <source>
        <dbReference type="Pfam" id="PF00881"/>
    </source>
</evidence>
<dbReference type="Proteomes" id="UP000242246">
    <property type="component" value="Unassembled WGS sequence"/>
</dbReference>
<keyword evidence="3" id="KW-0560">Oxidoreductase</keyword>
<gene>
    <name evidence="5" type="ORF">RU87_GL001316</name>
</gene>
<accession>A0A2A5S1E3</accession>
<dbReference type="InterPro" id="IPR000415">
    <property type="entry name" value="Nitroreductase-like"/>
</dbReference>
<dbReference type="PANTHER" id="PTHR43035">
    <property type="entry name" value="FATTY ACID REPRESSION MUTANT PROTEIN 2-RELATED"/>
    <property type="match status" value="1"/>
</dbReference>
<dbReference type="FunFam" id="3.40.109.10:FF:000001">
    <property type="entry name" value="Nitroreductase family"/>
    <property type="match status" value="1"/>
</dbReference>
<comment type="subcellular location">
    <subcellularLocation>
        <location evidence="1">Cytoplasm</location>
    </subcellularLocation>
</comment>
<dbReference type="InterPro" id="IPR033877">
    <property type="entry name" value="Frm2/Hbn1"/>
</dbReference>
<dbReference type="PANTHER" id="PTHR43035:SF1">
    <property type="entry name" value="FATTY ACID REPRESSION MUTANT PROTEIN 2-RELATED"/>
    <property type="match status" value="1"/>
</dbReference>
<dbReference type="GO" id="GO:0034599">
    <property type="term" value="P:cellular response to oxidative stress"/>
    <property type="evidence" value="ECO:0007669"/>
    <property type="project" value="InterPro"/>
</dbReference>
<dbReference type="AlphaFoldDB" id="A0A2A5S1E3"/>
<dbReference type="Gene3D" id="3.40.109.10">
    <property type="entry name" value="NADH Oxidase"/>
    <property type="match status" value="1"/>
</dbReference>
<sequence>MEKNMSFLNALEDRRSIYVLGKSIDIDEAIDAIKEAVKLSSSAFNSQTSRVLILIEQAHDKFWQDIVAKDVKTDMERQGFPKSVWEGTKAKLDGFAAAGLTALFFEDMAVVKGLQEQFPHYADHFLAWSEQSTGIASVNAWVALSDIGLGANLQHYNPIIDDSVAKTFDIPASWSLRGQLVVGTPQVIPTPKSFMDDADRFKIFSA</sequence>
<dbReference type="EMBL" id="JXJX01000005">
    <property type="protein sequence ID" value="PCS07263.1"/>
    <property type="molecule type" value="Genomic_DNA"/>
</dbReference>
<protein>
    <recommendedName>
        <fullName evidence="4">Nitroreductase domain-containing protein</fullName>
    </recommendedName>
</protein>
<proteinExistence type="predicted"/>
<dbReference type="Pfam" id="PF00881">
    <property type="entry name" value="Nitroreductase"/>
    <property type="match status" value="1"/>
</dbReference>